<dbReference type="AlphaFoldDB" id="A0A7J6EQ86"/>
<name>A0A7J6EQ86_CANSA</name>
<dbReference type="EMBL" id="JAATIP010000212">
    <property type="protein sequence ID" value="KAF4359869.1"/>
    <property type="molecule type" value="Genomic_DNA"/>
</dbReference>
<evidence type="ECO:0000313" key="3">
    <source>
        <dbReference type="Proteomes" id="UP000525078"/>
    </source>
</evidence>
<dbReference type="Proteomes" id="UP000525078">
    <property type="component" value="Unassembled WGS sequence"/>
</dbReference>
<feature type="region of interest" description="Disordered" evidence="1">
    <location>
        <begin position="85"/>
        <end position="105"/>
    </location>
</feature>
<evidence type="ECO:0008006" key="4">
    <source>
        <dbReference type="Google" id="ProtNLM"/>
    </source>
</evidence>
<comment type="caution">
    <text evidence="2">The sequence shown here is derived from an EMBL/GenBank/DDBJ whole genome shotgun (WGS) entry which is preliminary data.</text>
</comment>
<accession>A0A7J6EQ86</accession>
<sequence length="105" mass="11799">MDKLRPCAPKSLKHVLAQELIKGSQTFFKSSMAKSIHDARVLIRKKKHYVLNIPSFMVRIDSQKLIDFSITSPFRGGCPIQVKRKNQKAVAKKASGGDGDEEDEE</sequence>
<protein>
    <recommendedName>
        <fullName evidence="4">Ribosomal protein S4</fullName>
    </recommendedName>
</protein>
<reference evidence="2 3" key="1">
    <citation type="journal article" date="2020" name="bioRxiv">
        <title>Sequence and annotation of 42 cannabis genomes reveals extensive copy number variation in cannabinoid synthesis and pathogen resistance genes.</title>
        <authorList>
            <person name="Mckernan K.J."/>
            <person name="Helbert Y."/>
            <person name="Kane L.T."/>
            <person name="Ebling H."/>
            <person name="Zhang L."/>
            <person name="Liu B."/>
            <person name="Eaton Z."/>
            <person name="Mclaughlin S."/>
            <person name="Kingan S."/>
            <person name="Baybayan P."/>
            <person name="Concepcion G."/>
            <person name="Jordan M."/>
            <person name="Riva A."/>
            <person name="Barbazuk W."/>
            <person name="Harkins T."/>
        </authorList>
    </citation>
    <scope>NUCLEOTIDE SEQUENCE [LARGE SCALE GENOMIC DNA]</scope>
    <source>
        <strain evidence="3">cv. Jamaican Lion 4</strain>
        <tissue evidence="2">Leaf</tissue>
    </source>
</reference>
<evidence type="ECO:0000313" key="2">
    <source>
        <dbReference type="EMBL" id="KAF4359869.1"/>
    </source>
</evidence>
<gene>
    <name evidence="2" type="ORF">F8388_015909</name>
</gene>
<evidence type="ECO:0000256" key="1">
    <source>
        <dbReference type="SAM" id="MobiDB-lite"/>
    </source>
</evidence>
<proteinExistence type="predicted"/>
<organism evidence="2 3">
    <name type="scientific">Cannabis sativa</name>
    <name type="common">Hemp</name>
    <name type="synonym">Marijuana</name>
    <dbReference type="NCBI Taxonomy" id="3483"/>
    <lineage>
        <taxon>Eukaryota</taxon>
        <taxon>Viridiplantae</taxon>
        <taxon>Streptophyta</taxon>
        <taxon>Embryophyta</taxon>
        <taxon>Tracheophyta</taxon>
        <taxon>Spermatophyta</taxon>
        <taxon>Magnoliopsida</taxon>
        <taxon>eudicotyledons</taxon>
        <taxon>Gunneridae</taxon>
        <taxon>Pentapetalae</taxon>
        <taxon>rosids</taxon>
        <taxon>fabids</taxon>
        <taxon>Rosales</taxon>
        <taxon>Cannabaceae</taxon>
        <taxon>Cannabis</taxon>
    </lineage>
</organism>